<protein>
    <submittedName>
        <fullName evidence="1">Uncharacterized protein</fullName>
    </submittedName>
</protein>
<sequence length="183" mass="20812">MVSDIEYLHDLLDNWSRTVVPNDPWSHEISFGSSLGFTTAEHEKEEIAMTGRGFGTEQQHRRPRAPYTLLMHHRQMGDRSLKEMGSRSITRYHTSNWKNVLELCLNCSSGKVSPLFTKVTLKTKLHITIKQQQSRRLSFGTTLSMFLNICRTADSSPESHTLKSSSYEGYLKIGNSGDLVNGY</sequence>
<dbReference type="Proteomes" id="UP000297814">
    <property type="component" value="Unassembled WGS sequence"/>
</dbReference>
<accession>A0A4Z1GM43</accession>
<name>A0A4Z1GM43_9HELO</name>
<dbReference type="EMBL" id="PQXK01000122">
    <property type="protein sequence ID" value="TGO36520.1"/>
    <property type="molecule type" value="Genomic_DNA"/>
</dbReference>
<gene>
    <name evidence="1" type="ORF">BHYA_0122g00130</name>
</gene>
<organism evidence="1 2">
    <name type="scientific">Botrytis hyacinthi</name>
    <dbReference type="NCBI Taxonomy" id="278943"/>
    <lineage>
        <taxon>Eukaryota</taxon>
        <taxon>Fungi</taxon>
        <taxon>Dikarya</taxon>
        <taxon>Ascomycota</taxon>
        <taxon>Pezizomycotina</taxon>
        <taxon>Leotiomycetes</taxon>
        <taxon>Helotiales</taxon>
        <taxon>Sclerotiniaceae</taxon>
        <taxon>Botrytis</taxon>
    </lineage>
</organism>
<evidence type="ECO:0000313" key="1">
    <source>
        <dbReference type="EMBL" id="TGO36520.1"/>
    </source>
</evidence>
<evidence type="ECO:0000313" key="2">
    <source>
        <dbReference type="Proteomes" id="UP000297814"/>
    </source>
</evidence>
<keyword evidence="2" id="KW-1185">Reference proteome</keyword>
<comment type="caution">
    <text evidence="1">The sequence shown here is derived from an EMBL/GenBank/DDBJ whole genome shotgun (WGS) entry which is preliminary data.</text>
</comment>
<dbReference type="AlphaFoldDB" id="A0A4Z1GM43"/>
<reference evidence="1 2" key="1">
    <citation type="submission" date="2017-12" db="EMBL/GenBank/DDBJ databases">
        <title>Comparative genomics of Botrytis spp.</title>
        <authorList>
            <person name="Valero-Jimenez C.A."/>
            <person name="Tapia P."/>
            <person name="Veloso J."/>
            <person name="Silva-Moreno E."/>
            <person name="Staats M."/>
            <person name="Valdes J.H."/>
            <person name="Van Kan J.A.L."/>
        </authorList>
    </citation>
    <scope>NUCLEOTIDE SEQUENCE [LARGE SCALE GENOMIC DNA]</scope>
    <source>
        <strain evidence="1 2">Bh0001</strain>
    </source>
</reference>
<proteinExistence type="predicted"/>